<evidence type="ECO:0000256" key="1">
    <source>
        <dbReference type="ARBA" id="ARBA00006484"/>
    </source>
</evidence>
<reference evidence="3 4" key="1">
    <citation type="submission" date="2018-03" db="EMBL/GenBank/DDBJ databases">
        <title>Genomic Encyclopedia of Archaeal and Bacterial Type Strains, Phase II (KMG-II): from individual species to whole genera.</title>
        <authorList>
            <person name="Goeker M."/>
        </authorList>
    </citation>
    <scope>NUCLEOTIDE SEQUENCE [LARGE SCALE GENOMIC DNA]</scope>
    <source>
        <strain evidence="3 4">DSM 45211</strain>
    </source>
</reference>
<sequence length="262" mass="26587">MLLQNKNAIIYGAGGSIGAGVAEAFAAEGATVHLAGRTREPLETVRTRIEAAGGAAHVETVDALDEEAVDRHAAAVAADAGGIDVSFNLVTRGDVQGMPLAEMTPEDVLRPVVNGVTANFLTARAAARHMTERGSGVILALNSGSANGSPMMGGTGLADGATDTLVRNLAAELGPAGVRAVGIWTAGLPETMSPEKLAPFMGGQQMDDDAFRGLVQNLDSMRMTKRSPTVAEVAATAAFLASDRAGAITGTFVNATSGMITA</sequence>
<name>A0A2P8DWI7_9ACTN</name>
<dbReference type="PRINTS" id="PR00081">
    <property type="entry name" value="GDHRDH"/>
</dbReference>
<dbReference type="GO" id="GO:0016491">
    <property type="term" value="F:oxidoreductase activity"/>
    <property type="evidence" value="ECO:0007669"/>
    <property type="project" value="UniProtKB-KW"/>
</dbReference>
<accession>A0A2P8DWI7</accession>
<dbReference type="PANTHER" id="PTHR43669:SF3">
    <property type="entry name" value="ALCOHOL DEHYDROGENASE, PUTATIVE (AFU_ORTHOLOGUE AFUA_3G03445)-RELATED"/>
    <property type="match status" value="1"/>
</dbReference>
<organism evidence="3 4">
    <name type="scientific">Haloactinopolyspora alba</name>
    <dbReference type="NCBI Taxonomy" id="648780"/>
    <lineage>
        <taxon>Bacteria</taxon>
        <taxon>Bacillati</taxon>
        <taxon>Actinomycetota</taxon>
        <taxon>Actinomycetes</taxon>
        <taxon>Jiangellales</taxon>
        <taxon>Jiangellaceae</taxon>
        <taxon>Haloactinopolyspora</taxon>
    </lineage>
</organism>
<proteinExistence type="inferred from homology"/>
<comment type="similarity">
    <text evidence="1">Belongs to the short-chain dehydrogenases/reductases (SDR) family.</text>
</comment>
<protein>
    <submittedName>
        <fullName evidence="3">NADP-dependent 3-hydroxy acid dehydrogenase YdfG</fullName>
    </submittedName>
</protein>
<dbReference type="Pfam" id="PF13561">
    <property type="entry name" value="adh_short_C2"/>
    <property type="match status" value="1"/>
</dbReference>
<dbReference type="InterPro" id="IPR036291">
    <property type="entry name" value="NAD(P)-bd_dom_sf"/>
</dbReference>
<dbReference type="CDD" id="cd05233">
    <property type="entry name" value="SDR_c"/>
    <property type="match status" value="1"/>
</dbReference>
<dbReference type="InterPro" id="IPR002347">
    <property type="entry name" value="SDR_fam"/>
</dbReference>
<dbReference type="Gene3D" id="3.40.50.720">
    <property type="entry name" value="NAD(P)-binding Rossmann-like Domain"/>
    <property type="match status" value="1"/>
</dbReference>
<dbReference type="RefSeq" id="WP_106538510.1">
    <property type="nucleotide sequence ID" value="NZ_PYGE01000013.1"/>
</dbReference>
<keyword evidence="4" id="KW-1185">Reference proteome</keyword>
<gene>
    <name evidence="3" type="ORF">CLV30_11366</name>
</gene>
<dbReference type="PANTHER" id="PTHR43669">
    <property type="entry name" value="5-KETO-D-GLUCONATE 5-REDUCTASE"/>
    <property type="match status" value="1"/>
</dbReference>
<evidence type="ECO:0000256" key="2">
    <source>
        <dbReference type="ARBA" id="ARBA00023002"/>
    </source>
</evidence>
<comment type="caution">
    <text evidence="3">The sequence shown here is derived from an EMBL/GenBank/DDBJ whole genome shotgun (WGS) entry which is preliminary data.</text>
</comment>
<dbReference type="AlphaFoldDB" id="A0A2P8DWI7"/>
<dbReference type="Proteomes" id="UP000243528">
    <property type="component" value="Unassembled WGS sequence"/>
</dbReference>
<dbReference type="SUPFAM" id="SSF51735">
    <property type="entry name" value="NAD(P)-binding Rossmann-fold domains"/>
    <property type="match status" value="1"/>
</dbReference>
<keyword evidence="2" id="KW-0560">Oxidoreductase</keyword>
<evidence type="ECO:0000313" key="3">
    <source>
        <dbReference type="EMBL" id="PSL01578.1"/>
    </source>
</evidence>
<evidence type="ECO:0000313" key="4">
    <source>
        <dbReference type="Proteomes" id="UP000243528"/>
    </source>
</evidence>
<dbReference type="EMBL" id="PYGE01000013">
    <property type="protein sequence ID" value="PSL01578.1"/>
    <property type="molecule type" value="Genomic_DNA"/>
</dbReference>
<dbReference type="OrthoDB" id="670853at2"/>